<sequence length="196" mass="21636">MNSSTSTTTVTGPQPDFTAAAECGRGLLIQLERCQNLPSVQDGAHWVTMSEKFDKMAEQMENLIRTVNTIAKDVAGLKNDVEILDVKLTTLDQNSLARYENSLAKLASDTTRIAPLMNIKTGHEIEGPKCLNDVRSMNATELSKCLRELGIDPKSTNAEKRDQLLRAYGVCRTVYRGTQSTSEWPDGCAHSFVQKL</sequence>
<evidence type="ECO:0000313" key="1">
    <source>
        <dbReference type="EMBL" id="KAG5962246.1"/>
    </source>
</evidence>
<reference evidence="1" key="1">
    <citation type="journal article" date="2020" name="bioRxiv">
        <title>Whole genome comparisons of ergot fungi reveals the divergence and evolution of species within the genus Claviceps are the result of varying mechanisms driving genome evolution and host range expansion.</title>
        <authorList>
            <person name="Wyka S.A."/>
            <person name="Mondo S.J."/>
            <person name="Liu M."/>
            <person name="Dettman J."/>
            <person name="Nalam V."/>
            <person name="Broders K.D."/>
        </authorList>
    </citation>
    <scope>NUCLEOTIDE SEQUENCE</scope>
    <source>
        <strain evidence="1">CCC 1102</strain>
    </source>
</reference>
<dbReference type="EMBL" id="SRPS01000224">
    <property type="protein sequence ID" value="KAG5962246.1"/>
    <property type="molecule type" value="Genomic_DNA"/>
</dbReference>
<dbReference type="Proteomes" id="UP000784919">
    <property type="component" value="Unassembled WGS sequence"/>
</dbReference>
<dbReference type="OrthoDB" id="4959071at2759"/>
<dbReference type="AlphaFoldDB" id="A0A9P7MP06"/>
<evidence type="ECO:0000313" key="2">
    <source>
        <dbReference type="Proteomes" id="UP000784919"/>
    </source>
</evidence>
<protein>
    <submittedName>
        <fullName evidence="1">Uncharacterized protein</fullName>
    </submittedName>
</protein>
<gene>
    <name evidence="1" type="ORF">E4U56_003424</name>
</gene>
<proteinExistence type="predicted"/>
<organism evidence="1 2">
    <name type="scientific">Claviceps arundinis</name>
    <dbReference type="NCBI Taxonomy" id="1623583"/>
    <lineage>
        <taxon>Eukaryota</taxon>
        <taxon>Fungi</taxon>
        <taxon>Dikarya</taxon>
        <taxon>Ascomycota</taxon>
        <taxon>Pezizomycotina</taxon>
        <taxon>Sordariomycetes</taxon>
        <taxon>Hypocreomycetidae</taxon>
        <taxon>Hypocreales</taxon>
        <taxon>Clavicipitaceae</taxon>
        <taxon>Claviceps</taxon>
    </lineage>
</organism>
<accession>A0A9P7MP06</accession>
<name>A0A9P7MP06_9HYPO</name>
<comment type="caution">
    <text evidence="1">The sequence shown here is derived from an EMBL/GenBank/DDBJ whole genome shotgun (WGS) entry which is preliminary data.</text>
</comment>